<dbReference type="Gene3D" id="2.30.30.490">
    <property type="match status" value="1"/>
</dbReference>
<dbReference type="GO" id="GO:0008270">
    <property type="term" value="F:zinc ion binding"/>
    <property type="evidence" value="ECO:0007669"/>
    <property type="project" value="UniProtKB-KW"/>
</dbReference>
<dbReference type="InterPro" id="IPR001841">
    <property type="entry name" value="Znf_RING"/>
</dbReference>
<evidence type="ECO:0000256" key="5">
    <source>
        <dbReference type="SAM" id="MobiDB-lite"/>
    </source>
</evidence>
<dbReference type="SMART" id="SM00249">
    <property type="entry name" value="PHD"/>
    <property type="match status" value="1"/>
</dbReference>
<evidence type="ECO:0008006" key="11">
    <source>
        <dbReference type="Google" id="ProtNLM"/>
    </source>
</evidence>
<evidence type="ECO:0000256" key="1">
    <source>
        <dbReference type="ARBA" id="ARBA00022723"/>
    </source>
</evidence>
<dbReference type="InterPro" id="IPR019786">
    <property type="entry name" value="Zinc_finger_PHD-type_CS"/>
</dbReference>
<keyword evidence="2 4" id="KW-0863">Zinc-finger</keyword>
<dbReference type="PANTHER" id="PTHR47527:SF3">
    <property type="entry name" value="RING_FYVE_PHD ZINC FINGER SUPERFAMILY PROTEIN"/>
    <property type="match status" value="1"/>
</dbReference>
<evidence type="ECO:0000256" key="3">
    <source>
        <dbReference type="ARBA" id="ARBA00022833"/>
    </source>
</evidence>
<feature type="compositionally biased region" description="Polar residues" evidence="5">
    <location>
        <begin position="176"/>
        <end position="186"/>
    </location>
</feature>
<keyword evidence="10" id="KW-1185">Reference proteome</keyword>
<feature type="compositionally biased region" description="Polar residues" evidence="5">
    <location>
        <begin position="404"/>
        <end position="429"/>
    </location>
</feature>
<evidence type="ECO:0000259" key="7">
    <source>
        <dbReference type="PROSITE" id="PS50089"/>
    </source>
</evidence>
<dbReference type="InterPro" id="IPR043151">
    <property type="entry name" value="BAH_sf"/>
</dbReference>
<dbReference type="PROSITE" id="PS50016">
    <property type="entry name" value="ZF_PHD_2"/>
    <property type="match status" value="1"/>
</dbReference>
<feature type="compositionally biased region" description="Polar residues" evidence="5">
    <location>
        <begin position="130"/>
        <end position="142"/>
    </location>
</feature>
<dbReference type="Pfam" id="PF00628">
    <property type="entry name" value="PHD"/>
    <property type="match status" value="1"/>
</dbReference>
<dbReference type="GO" id="GO:0003682">
    <property type="term" value="F:chromatin binding"/>
    <property type="evidence" value="ECO:0007669"/>
    <property type="project" value="InterPro"/>
</dbReference>
<feature type="compositionally biased region" description="Polar residues" evidence="5">
    <location>
        <begin position="196"/>
        <end position="209"/>
    </location>
</feature>
<feature type="compositionally biased region" description="Low complexity" evidence="5">
    <location>
        <begin position="487"/>
        <end position="498"/>
    </location>
</feature>
<name>A0A7N0ZXW3_KALFE</name>
<dbReference type="CDD" id="cd04370">
    <property type="entry name" value="BAH"/>
    <property type="match status" value="1"/>
</dbReference>
<evidence type="ECO:0000256" key="4">
    <source>
        <dbReference type="PROSITE-ProRule" id="PRU00175"/>
    </source>
</evidence>
<evidence type="ECO:0000313" key="9">
    <source>
        <dbReference type="EnsemblPlants" id="Kaladp0051s0006.1.v1.1"/>
    </source>
</evidence>
<feature type="region of interest" description="Disordered" evidence="5">
    <location>
        <begin position="521"/>
        <end position="572"/>
    </location>
</feature>
<feature type="region of interest" description="Disordered" evidence="5">
    <location>
        <begin position="1"/>
        <end position="28"/>
    </location>
</feature>
<organism evidence="9 10">
    <name type="scientific">Kalanchoe fedtschenkoi</name>
    <name type="common">Lavender scallops</name>
    <name type="synonym">South American air plant</name>
    <dbReference type="NCBI Taxonomy" id="63787"/>
    <lineage>
        <taxon>Eukaryota</taxon>
        <taxon>Viridiplantae</taxon>
        <taxon>Streptophyta</taxon>
        <taxon>Embryophyta</taxon>
        <taxon>Tracheophyta</taxon>
        <taxon>Spermatophyta</taxon>
        <taxon>Magnoliopsida</taxon>
        <taxon>eudicotyledons</taxon>
        <taxon>Gunneridae</taxon>
        <taxon>Pentapetalae</taxon>
        <taxon>Saxifragales</taxon>
        <taxon>Crassulaceae</taxon>
        <taxon>Kalanchoe</taxon>
    </lineage>
</organism>
<dbReference type="InterPro" id="IPR011011">
    <property type="entry name" value="Znf_FYVE_PHD"/>
</dbReference>
<protein>
    <recommendedName>
        <fullName evidence="11">PHD finger protein</fullName>
    </recommendedName>
</protein>
<keyword evidence="3" id="KW-0862">Zinc</keyword>
<evidence type="ECO:0000313" key="10">
    <source>
        <dbReference type="Proteomes" id="UP000594263"/>
    </source>
</evidence>
<dbReference type="SUPFAM" id="SSF57903">
    <property type="entry name" value="FYVE/PHD zinc finger"/>
    <property type="match status" value="1"/>
</dbReference>
<proteinExistence type="predicted"/>
<sequence>MDSCADVHLPAKRPAEDQIHADSTPLKNPRRSVKKVAEIVLLLSAMADMRAGATPTQPELHLMAQARAKLVSICDTTLAPKDLVPPDAIAALIDDLGLNNNNLKMGFAPPKLSISDKLLHTKKKMEETKQFNAQTPQRLQSGFGSGGEIRGTLSTVHTSSSNKPSSVGHSHIPGPTSASSIYSLPTNDGKPRLSSGVLNHTGTSSSFSLPKSDRPHYGGPRPVSAGSSLDHRQINSSMWSVQPQNLSFSRYGNDHKASMTSKSEEAGFRTKDQAPRPSVSPVPIQQPLQGTAIGQGPPLVNNHNEISKIVHKMLQKQFPERPTWTPPSRDYMNKGVMCQVCHFPVNDVESVLLCDACEHAYHFRCLQSSNQKVVPRGEWHCPKCLQLSNGKPLPPKYGRVTRNVSASKVPSKVTGFQNSSEQKANTQKVRTGDPQAGNTGSVDCGTRISDRRAPQGSKNLPILRSMTAKSGATCGPLGVSSDVTSAQDLQDSSLQSQSMPETEQKPVVKLSDTINDIPVHEQTASGLPTGKSDTLTNMTDSKSGTNDLPMSDTPTQLSDPDANASSSQECSTNILKPETASSLLDSNTHMFDSAPFHDSSNEASAAKLTDVMSEISSHKPDTSDLSKPEHADELSNSNVAVAIAEPGTNAICSPQPIANLSGPVKDQSNGEPVSKNMLEVIAKGVNDSAEVQQVTNHNRELKMSHVGEIKENGITCSVTTDPDLENTNSTKELQPIVESQNGSQSSDDSLQSVQWQGDLLKAVDDKHYYRSCCVDGVTYQLHEHALFRFDEKLVPSRIQAMWEDIRSGEKWLLVSRCYFPCDLPEAVELNHVPQENEVYESDCASTIMAGLIKGPCKVLTPDEFRKESEKNTLLEVESGACEAQWPVHVCNWCYKKSEGILQMTNK</sequence>
<dbReference type="InterPro" id="IPR056699">
    <property type="entry name" value="DUF7797"/>
</dbReference>
<accession>A0A7N0ZXW3</accession>
<feature type="domain" description="PHD-type" evidence="6">
    <location>
        <begin position="335"/>
        <end position="387"/>
    </location>
</feature>
<dbReference type="PROSITE" id="PS51038">
    <property type="entry name" value="BAH"/>
    <property type="match status" value="1"/>
</dbReference>
<keyword evidence="1" id="KW-0479">Metal-binding</keyword>
<dbReference type="Gene3D" id="3.30.40.10">
    <property type="entry name" value="Zinc/RING finger domain, C3HC4 (zinc finger)"/>
    <property type="match status" value="1"/>
</dbReference>
<dbReference type="OMA" id="LAMWEDI"/>
<feature type="domain" description="BAH" evidence="8">
    <location>
        <begin position="769"/>
        <end position="905"/>
    </location>
</feature>
<dbReference type="PROSITE" id="PS50089">
    <property type="entry name" value="ZF_RING_2"/>
    <property type="match status" value="1"/>
</dbReference>
<dbReference type="CDD" id="cd15489">
    <property type="entry name" value="PHD_SF"/>
    <property type="match status" value="1"/>
</dbReference>
<feature type="compositionally biased region" description="Basic and acidic residues" evidence="5">
    <location>
        <begin position="252"/>
        <end position="274"/>
    </location>
</feature>
<feature type="compositionally biased region" description="Polar residues" evidence="5">
    <location>
        <begin position="152"/>
        <end position="168"/>
    </location>
</feature>
<dbReference type="Pfam" id="PF25073">
    <property type="entry name" value="DUF7797"/>
    <property type="match status" value="1"/>
</dbReference>
<dbReference type="InterPro" id="IPR019787">
    <property type="entry name" value="Znf_PHD-finger"/>
</dbReference>
<dbReference type="PROSITE" id="PS01359">
    <property type="entry name" value="ZF_PHD_1"/>
    <property type="match status" value="1"/>
</dbReference>
<feature type="region of interest" description="Disordered" evidence="5">
    <location>
        <begin position="128"/>
        <end position="229"/>
    </location>
</feature>
<dbReference type="InterPro" id="IPR001965">
    <property type="entry name" value="Znf_PHD"/>
</dbReference>
<dbReference type="PANTHER" id="PTHR47527">
    <property type="entry name" value="RING/FYVE/PHD ZINC FINGER SUPERFAMILY PROTEIN"/>
    <property type="match status" value="1"/>
</dbReference>
<feature type="domain" description="RING-type" evidence="7">
    <location>
        <begin position="338"/>
        <end position="384"/>
    </location>
</feature>
<feature type="region of interest" description="Disordered" evidence="5">
    <location>
        <begin position="479"/>
        <end position="507"/>
    </location>
</feature>
<dbReference type="Proteomes" id="UP000594263">
    <property type="component" value="Unplaced"/>
</dbReference>
<dbReference type="AlphaFoldDB" id="A0A7N0ZXW3"/>
<reference evidence="9" key="1">
    <citation type="submission" date="2021-01" db="UniProtKB">
        <authorList>
            <consortium name="EnsemblPlants"/>
        </authorList>
    </citation>
    <scope>IDENTIFICATION</scope>
</reference>
<feature type="region of interest" description="Disordered" evidence="5">
    <location>
        <begin position="404"/>
        <end position="461"/>
    </location>
</feature>
<evidence type="ECO:0000259" key="6">
    <source>
        <dbReference type="PROSITE" id="PS50016"/>
    </source>
</evidence>
<dbReference type="InterPro" id="IPR013083">
    <property type="entry name" value="Znf_RING/FYVE/PHD"/>
</dbReference>
<dbReference type="EnsemblPlants" id="Kaladp0051s0006.1.v1.1">
    <property type="protein sequence ID" value="Kaladp0051s0006.1.v1.1"/>
    <property type="gene ID" value="Kaladp0051s0006.v1.1"/>
</dbReference>
<evidence type="ECO:0000256" key="2">
    <source>
        <dbReference type="ARBA" id="ARBA00022771"/>
    </source>
</evidence>
<dbReference type="InterPro" id="IPR001025">
    <property type="entry name" value="BAH_dom"/>
</dbReference>
<evidence type="ECO:0000259" key="8">
    <source>
        <dbReference type="PROSITE" id="PS51038"/>
    </source>
</evidence>
<feature type="region of interest" description="Disordered" evidence="5">
    <location>
        <begin position="250"/>
        <end position="302"/>
    </location>
</feature>
<dbReference type="Gramene" id="Kaladp0051s0006.1.v1.1">
    <property type="protein sequence ID" value="Kaladp0051s0006.1.v1.1"/>
    <property type="gene ID" value="Kaladp0051s0006.v1.1"/>
</dbReference>
<feature type="compositionally biased region" description="Polar residues" evidence="5">
    <location>
        <begin position="522"/>
        <end position="572"/>
    </location>
</feature>